<accession>E7GET9</accession>
<proteinExistence type="predicted"/>
<dbReference type="GeneID" id="78231503"/>
<keyword evidence="1" id="KW-0812">Transmembrane</keyword>
<feature type="transmembrane region" description="Helical" evidence="1">
    <location>
        <begin position="12"/>
        <end position="29"/>
    </location>
</feature>
<organism evidence="2 3">
    <name type="scientific">Coprobacillus cateniformis</name>
    <dbReference type="NCBI Taxonomy" id="100884"/>
    <lineage>
        <taxon>Bacteria</taxon>
        <taxon>Bacillati</taxon>
        <taxon>Bacillota</taxon>
        <taxon>Erysipelotrichia</taxon>
        <taxon>Erysipelotrichales</taxon>
        <taxon>Coprobacillaceae</taxon>
        <taxon>Coprobacillus</taxon>
    </lineage>
</organism>
<dbReference type="HOGENOM" id="CLU_2933474_0_0_9"/>
<sequence length="60" mass="6842">MACRIKPALKKMLPSILFIVFVDVLECLATENTSLITTIVFTSIVDVTIKVVSYFWRHEP</sequence>
<evidence type="ECO:0000313" key="2">
    <source>
        <dbReference type="EMBL" id="EFW03540.1"/>
    </source>
</evidence>
<name>E7GET9_9FIRM</name>
<gene>
    <name evidence="2" type="ORF">HMPREF9488_03231</name>
</gene>
<dbReference type="EMBL" id="ADKX01000046">
    <property type="protein sequence ID" value="EFW03540.1"/>
    <property type="molecule type" value="Genomic_DNA"/>
</dbReference>
<comment type="caution">
    <text evidence="2">The sequence shown here is derived from an EMBL/GenBank/DDBJ whole genome shotgun (WGS) entry which is preliminary data.</text>
</comment>
<feature type="transmembrane region" description="Helical" evidence="1">
    <location>
        <begin position="35"/>
        <end position="56"/>
    </location>
</feature>
<evidence type="ECO:0000256" key="1">
    <source>
        <dbReference type="SAM" id="Phobius"/>
    </source>
</evidence>
<dbReference type="AlphaFoldDB" id="E7GET9"/>
<keyword evidence="3" id="KW-1185">Reference proteome</keyword>
<keyword evidence="1" id="KW-0472">Membrane</keyword>
<dbReference type="Proteomes" id="UP000003157">
    <property type="component" value="Unassembled WGS sequence"/>
</dbReference>
<reference evidence="2 3" key="1">
    <citation type="submission" date="2010-12" db="EMBL/GenBank/DDBJ databases">
        <title>The Genome Sequence of Coprobacillus sp. strain 29_1.</title>
        <authorList>
            <consortium name="The Broad Institute Genome Sequencing Platform"/>
            <person name="Earl A."/>
            <person name="Ward D."/>
            <person name="Feldgarden M."/>
            <person name="Gevers D."/>
            <person name="Daigneault M."/>
            <person name="Sibley C.D."/>
            <person name="White A."/>
            <person name="Strauss J."/>
            <person name="Allen-Vercoe E."/>
            <person name="Young S.K."/>
            <person name="Zeng Q."/>
            <person name="Gargeya S."/>
            <person name="Fitzgerald M."/>
            <person name="Haas B."/>
            <person name="Abouelleil A."/>
            <person name="Alvarado L."/>
            <person name="Arachchi H.M."/>
            <person name="Berlin A."/>
            <person name="Brown A."/>
            <person name="Chapman S.B."/>
            <person name="Chen Z."/>
            <person name="Dunbar C."/>
            <person name="Freedman E."/>
            <person name="Gearin G."/>
            <person name="Gellesch M."/>
            <person name="Goldberg J."/>
            <person name="Griggs A."/>
            <person name="Gujja S."/>
            <person name="Heilman E."/>
            <person name="Heiman D."/>
            <person name="Howarth C."/>
            <person name="Larson L."/>
            <person name="Lui A."/>
            <person name="MacDonald P.J.P."/>
            <person name="Mehta T."/>
            <person name="Montmayeur A."/>
            <person name="Murphy C."/>
            <person name="Neiman D."/>
            <person name="Pearson M."/>
            <person name="Priest M."/>
            <person name="Roberts A."/>
            <person name="Saif S."/>
            <person name="Shea T."/>
            <person name="Shenoy N."/>
            <person name="Sisk P."/>
            <person name="Stolte C."/>
            <person name="Sykes S."/>
            <person name="White J."/>
            <person name="Yandava C."/>
            <person name="Nusbaum C."/>
            <person name="Birren B."/>
        </authorList>
    </citation>
    <scope>NUCLEOTIDE SEQUENCE [LARGE SCALE GENOMIC DNA]</scope>
    <source>
        <strain evidence="2 3">29_1</strain>
    </source>
</reference>
<keyword evidence="1" id="KW-1133">Transmembrane helix</keyword>
<dbReference type="RefSeq" id="WP_008790313.1">
    <property type="nucleotide sequence ID" value="NZ_AKCB01000004.1"/>
</dbReference>
<evidence type="ECO:0000313" key="3">
    <source>
        <dbReference type="Proteomes" id="UP000003157"/>
    </source>
</evidence>
<protein>
    <submittedName>
        <fullName evidence="2">Uncharacterized protein</fullName>
    </submittedName>
</protein>